<evidence type="ECO:0000313" key="1">
    <source>
        <dbReference type="EMBL" id="KAF2438203.1"/>
    </source>
</evidence>
<dbReference type="Proteomes" id="UP000799764">
    <property type="component" value="Unassembled WGS sequence"/>
</dbReference>
<evidence type="ECO:0000313" key="2">
    <source>
        <dbReference type="Proteomes" id="UP000799764"/>
    </source>
</evidence>
<reference evidence="1" key="1">
    <citation type="journal article" date="2020" name="Stud. Mycol.">
        <title>101 Dothideomycetes genomes: a test case for predicting lifestyles and emergence of pathogens.</title>
        <authorList>
            <person name="Haridas S."/>
            <person name="Albert R."/>
            <person name="Binder M."/>
            <person name="Bloem J."/>
            <person name="Labutti K."/>
            <person name="Salamov A."/>
            <person name="Andreopoulos B."/>
            <person name="Baker S."/>
            <person name="Barry K."/>
            <person name="Bills G."/>
            <person name="Bluhm B."/>
            <person name="Cannon C."/>
            <person name="Castanera R."/>
            <person name="Culley D."/>
            <person name="Daum C."/>
            <person name="Ezra D."/>
            <person name="Gonzalez J."/>
            <person name="Henrissat B."/>
            <person name="Kuo A."/>
            <person name="Liang C."/>
            <person name="Lipzen A."/>
            <person name="Lutzoni F."/>
            <person name="Magnuson J."/>
            <person name="Mondo S."/>
            <person name="Nolan M."/>
            <person name="Ohm R."/>
            <person name="Pangilinan J."/>
            <person name="Park H.-J."/>
            <person name="Ramirez L."/>
            <person name="Alfaro M."/>
            <person name="Sun H."/>
            <person name="Tritt A."/>
            <person name="Yoshinaga Y."/>
            <person name="Zwiers L.-H."/>
            <person name="Turgeon B."/>
            <person name="Goodwin S."/>
            <person name="Spatafora J."/>
            <person name="Crous P."/>
            <person name="Grigoriev I."/>
        </authorList>
    </citation>
    <scope>NUCLEOTIDE SEQUENCE</scope>
    <source>
        <strain evidence="1">CBS 690.94</strain>
    </source>
</reference>
<proteinExistence type="predicted"/>
<sequence>MNTPMHESRAEQKTVSYDLSAVKLQGIVHTRIQFETFCKRIEGVSQSVAVISTSGPSSQTTIRRRASHFGSTRQAAVRAHNAPRAAFLVCHLWIPMFQWSNLSPISCSRKPPEALEAFSVKAPPTLPVAGTTRRPDKITPRHCISRLQCTPVIELVT</sequence>
<keyword evidence="2" id="KW-1185">Reference proteome</keyword>
<protein>
    <submittedName>
        <fullName evidence="1">Uncharacterized protein</fullName>
    </submittedName>
</protein>
<accession>A0A9P4U6J6</accession>
<dbReference type="AlphaFoldDB" id="A0A9P4U6J6"/>
<organism evidence="1 2">
    <name type="scientific">Karstenula rhodostoma CBS 690.94</name>
    <dbReference type="NCBI Taxonomy" id="1392251"/>
    <lineage>
        <taxon>Eukaryota</taxon>
        <taxon>Fungi</taxon>
        <taxon>Dikarya</taxon>
        <taxon>Ascomycota</taxon>
        <taxon>Pezizomycotina</taxon>
        <taxon>Dothideomycetes</taxon>
        <taxon>Pleosporomycetidae</taxon>
        <taxon>Pleosporales</taxon>
        <taxon>Massarineae</taxon>
        <taxon>Didymosphaeriaceae</taxon>
        <taxon>Karstenula</taxon>
    </lineage>
</organism>
<dbReference type="EMBL" id="MU001513">
    <property type="protein sequence ID" value="KAF2438203.1"/>
    <property type="molecule type" value="Genomic_DNA"/>
</dbReference>
<gene>
    <name evidence="1" type="ORF">P171DRAFT_437265</name>
</gene>
<name>A0A9P4U6J6_9PLEO</name>
<comment type="caution">
    <text evidence="1">The sequence shown here is derived from an EMBL/GenBank/DDBJ whole genome shotgun (WGS) entry which is preliminary data.</text>
</comment>